<evidence type="ECO:0000259" key="7">
    <source>
        <dbReference type="Pfam" id="PF01435"/>
    </source>
</evidence>
<keyword evidence="5" id="KW-0862">Zinc</keyword>
<keyword evidence="3" id="KW-0479">Metal-binding</keyword>
<evidence type="ECO:0000313" key="8">
    <source>
        <dbReference type="EMBL" id="SEF60154.1"/>
    </source>
</evidence>
<keyword evidence="6" id="KW-0482">Metalloprotease</keyword>
<keyword evidence="2 8" id="KW-0645">Protease</keyword>
<keyword evidence="9" id="KW-1185">Reference proteome</keyword>
<dbReference type="InterPro" id="IPR001915">
    <property type="entry name" value="Peptidase_M48"/>
</dbReference>
<dbReference type="GO" id="GO:0046872">
    <property type="term" value="F:metal ion binding"/>
    <property type="evidence" value="ECO:0007669"/>
    <property type="project" value="UniProtKB-KW"/>
</dbReference>
<comment type="cofactor">
    <cofactor evidence="1">
        <name>Zn(2+)</name>
        <dbReference type="ChEBI" id="CHEBI:29105"/>
    </cofactor>
</comment>
<evidence type="ECO:0000256" key="5">
    <source>
        <dbReference type="ARBA" id="ARBA00022833"/>
    </source>
</evidence>
<evidence type="ECO:0000256" key="4">
    <source>
        <dbReference type="ARBA" id="ARBA00022801"/>
    </source>
</evidence>
<proteinExistence type="predicted"/>
<keyword evidence="4" id="KW-0378">Hydrolase</keyword>
<dbReference type="GO" id="GO:0051603">
    <property type="term" value="P:proteolysis involved in protein catabolic process"/>
    <property type="evidence" value="ECO:0007669"/>
    <property type="project" value="TreeGrafter"/>
</dbReference>
<dbReference type="InterPro" id="IPR051156">
    <property type="entry name" value="Mito/Outer_Membr_Metalloprot"/>
</dbReference>
<dbReference type="InterPro" id="IPR011990">
    <property type="entry name" value="TPR-like_helical_dom_sf"/>
</dbReference>
<reference evidence="8 9" key="1">
    <citation type="submission" date="2016-10" db="EMBL/GenBank/DDBJ databases">
        <authorList>
            <person name="de Groot N.N."/>
        </authorList>
    </citation>
    <scope>NUCLEOTIDE SEQUENCE [LARGE SCALE GENOMIC DNA]</scope>
    <source>
        <strain evidence="8 9">DSM 23413</strain>
    </source>
</reference>
<dbReference type="GO" id="GO:0004222">
    <property type="term" value="F:metalloendopeptidase activity"/>
    <property type="evidence" value="ECO:0007669"/>
    <property type="project" value="InterPro"/>
</dbReference>
<accession>A0A1H5TBL7</accession>
<dbReference type="Pfam" id="PF01435">
    <property type="entry name" value="Peptidase_M48"/>
    <property type="match status" value="1"/>
</dbReference>
<protein>
    <submittedName>
        <fullName evidence="8">Putative Zn-dependent protease, contains TPR repeats</fullName>
    </submittedName>
</protein>
<dbReference type="SUPFAM" id="SSF48452">
    <property type="entry name" value="TPR-like"/>
    <property type="match status" value="1"/>
</dbReference>
<evidence type="ECO:0000256" key="1">
    <source>
        <dbReference type="ARBA" id="ARBA00001947"/>
    </source>
</evidence>
<evidence type="ECO:0000256" key="3">
    <source>
        <dbReference type="ARBA" id="ARBA00022723"/>
    </source>
</evidence>
<dbReference type="EMBL" id="FNVD01000002">
    <property type="protein sequence ID" value="SEF60154.1"/>
    <property type="molecule type" value="Genomic_DNA"/>
</dbReference>
<organism evidence="8 9">
    <name type="scientific">Jhaorihella thermophila</name>
    <dbReference type="NCBI Taxonomy" id="488547"/>
    <lineage>
        <taxon>Bacteria</taxon>
        <taxon>Pseudomonadati</taxon>
        <taxon>Pseudomonadota</taxon>
        <taxon>Alphaproteobacteria</taxon>
        <taxon>Rhodobacterales</taxon>
        <taxon>Paracoccaceae</taxon>
        <taxon>Jhaorihella</taxon>
    </lineage>
</organism>
<dbReference type="Pfam" id="PF14559">
    <property type="entry name" value="TPR_19"/>
    <property type="match status" value="1"/>
</dbReference>
<dbReference type="GO" id="GO:0016020">
    <property type="term" value="C:membrane"/>
    <property type="evidence" value="ECO:0007669"/>
    <property type="project" value="TreeGrafter"/>
</dbReference>
<dbReference type="PANTHER" id="PTHR22726:SF1">
    <property type="entry name" value="METALLOENDOPEPTIDASE OMA1, MITOCHONDRIAL"/>
    <property type="match status" value="1"/>
</dbReference>
<evidence type="ECO:0000313" key="9">
    <source>
        <dbReference type="Proteomes" id="UP000236742"/>
    </source>
</evidence>
<dbReference type="RefSeq" id="WP_200822721.1">
    <property type="nucleotide sequence ID" value="NZ_FNVD01000002.1"/>
</dbReference>
<dbReference type="CDD" id="cd07324">
    <property type="entry name" value="M48C_Oma1-like"/>
    <property type="match status" value="1"/>
</dbReference>
<dbReference type="Gene3D" id="1.25.40.10">
    <property type="entry name" value="Tetratricopeptide repeat domain"/>
    <property type="match status" value="1"/>
</dbReference>
<dbReference type="Gene3D" id="3.30.2010.10">
    <property type="entry name" value="Metalloproteases ('zincins'), catalytic domain"/>
    <property type="match status" value="1"/>
</dbReference>
<name>A0A1H5TBL7_9RHOB</name>
<dbReference type="Proteomes" id="UP000236742">
    <property type="component" value="Unassembled WGS sequence"/>
</dbReference>
<evidence type="ECO:0000256" key="6">
    <source>
        <dbReference type="ARBA" id="ARBA00023049"/>
    </source>
</evidence>
<sequence>MAFVPIRSPASIPGVILAFVAWAASAVPSAAVTMLRDADIEHGLTQLASGVLQASGLNPRRVRVLVIDDSSLNAFVVDNRAIYLHSGLILKVRDPATLQAVIAHEAAHIANGHIVRRLNNLRAARGMAGLGMALAVAAAAAGGGQAAGGIAVGTSSSALRSFLMHTRAEEASADRSALAYMRSAGADPRGMARLHELFHGQEVLNVSRQDPYMQSHPLTRDRIRAAQAYVAANGDAPAANPDADYWFARVQGKLSAFRRSPKWTMRRVEQERFTDVRAMRLAVAHHRQRDLSAALRGVDAAIAARPEDPFYFDLKGQILMEHRKWAEALAAYRTAQTLAPGNPQILAGFGRALLAAGHPRDALEVMEKARLRDGRDPRLLRDMSIAYARTGQTGMAAAVTAERYASQGRLEDAGIHARRAVALLPEGSAGWQRANDVLLASERYGKRKKR</sequence>
<dbReference type="AlphaFoldDB" id="A0A1H5TBL7"/>
<feature type="domain" description="Peptidase M48" evidence="7">
    <location>
        <begin position="45"/>
        <end position="228"/>
    </location>
</feature>
<evidence type="ECO:0000256" key="2">
    <source>
        <dbReference type="ARBA" id="ARBA00022670"/>
    </source>
</evidence>
<gene>
    <name evidence="8" type="ORF">SAMN05421751_102185</name>
</gene>
<dbReference type="PANTHER" id="PTHR22726">
    <property type="entry name" value="METALLOENDOPEPTIDASE OMA1"/>
    <property type="match status" value="1"/>
</dbReference>